<dbReference type="AlphaFoldDB" id="A0A1H5Y8S3"/>
<dbReference type="NCBIfam" id="TIGR01725">
    <property type="entry name" value="phge_HK97_gp10"/>
    <property type="match status" value="1"/>
</dbReference>
<organism evidence="1 2">
    <name type="scientific">Marinobacterium lutimaris</name>
    <dbReference type="NCBI Taxonomy" id="568106"/>
    <lineage>
        <taxon>Bacteria</taxon>
        <taxon>Pseudomonadati</taxon>
        <taxon>Pseudomonadota</taxon>
        <taxon>Gammaproteobacteria</taxon>
        <taxon>Oceanospirillales</taxon>
        <taxon>Oceanospirillaceae</taxon>
        <taxon>Marinobacterium</taxon>
    </lineage>
</organism>
<protein>
    <submittedName>
        <fullName evidence="1">Phage protein, HK97 gp10 family</fullName>
    </submittedName>
</protein>
<dbReference type="EMBL" id="FNVQ01000001">
    <property type="protein sequence ID" value="SEG20411.1"/>
    <property type="molecule type" value="Genomic_DNA"/>
</dbReference>
<gene>
    <name evidence="1" type="ORF">SAMN05444390_1011664</name>
</gene>
<accession>A0A1H5Y8S3</accession>
<proteinExistence type="predicted"/>
<evidence type="ECO:0000313" key="1">
    <source>
        <dbReference type="EMBL" id="SEG20411.1"/>
    </source>
</evidence>
<reference evidence="1 2" key="1">
    <citation type="submission" date="2016-10" db="EMBL/GenBank/DDBJ databases">
        <authorList>
            <person name="de Groot N.N."/>
        </authorList>
    </citation>
    <scope>NUCLEOTIDE SEQUENCE [LARGE SCALE GENOMIC DNA]</scope>
    <source>
        <strain evidence="1 2">DSM 22012</strain>
    </source>
</reference>
<sequence length="158" mass="17136">MANKRLYVSGLDDLEKQLISLGAETGVKTLRSAGRKAMEPVQISAAIGAGEDSGDLRQAIVISSSKPRRGRSRAVDIHVGATKKSVTETAGDGSKSRRKLSHVIHAAIAQEYGTSKQQADPFLRPALLLNYDRVLVTFKAELAKAIKRAIKRQSRTKK</sequence>
<name>A0A1H5Y8S3_9GAMM</name>
<dbReference type="InterPro" id="IPR010064">
    <property type="entry name" value="HK97-gp10_tail"/>
</dbReference>
<dbReference type="Proteomes" id="UP000236745">
    <property type="component" value="Unassembled WGS sequence"/>
</dbReference>
<dbReference type="RefSeq" id="WP_104002545.1">
    <property type="nucleotide sequence ID" value="NZ_FNVQ01000001.1"/>
</dbReference>
<dbReference type="OrthoDB" id="5736381at2"/>
<keyword evidence="2" id="KW-1185">Reference proteome</keyword>
<evidence type="ECO:0000313" key="2">
    <source>
        <dbReference type="Proteomes" id="UP000236745"/>
    </source>
</evidence>